<evidence type="ECO:0000256" key="3">
    <source>
        <dbReference type="ARBA" id="ARBA00022737"/>
    </source>
</evidence>
<evidence type="ECO:0000313" key="14">
    <source>
        <dbReference type="Proteomes" id="UP000752696"/>
    </source>
</evidence>
<dbReference type="GO" id="GO:0008270">
    <property type="term" value="F:zinc ion binding"/>
    <property type="evidence" value="ECO:0007669"/>
    <property type="project" value="UniProtKB-KW"/>
</dbReference>
<evidence type="ECO:0000256" key="10">
    <source>
        <dbReference type="PROSITE-ProRule" id="PRU00042"/>
    </source>
</evidence>
<sequence length="421" mass="47626">SNRMDILECLSVLINENNSGYDRTEELALDQHLLSGGTTLTAVTLPDGTQAFVTNNFIDNDDMDFKRRQATLELESGDTILLRDIAELAEGKPLQLELEPATLVQARDATVENVENYPCVEFIDGNAYMVAGNLDVGKNFWEIEDGKLKKKENSKILLNKLSTSRIRHPCPREGCSKVYRYSLKAHLRTHTGEKPYKCPNETCDKSFKTSGDLLKHVRTHTGERPFLCPFNGCGRSFTTSNIRKVHVRTHTGERPYKCTQPKCGKAFASATNYKNHIRIHSGEKPYVCSIENCGRRFTEYSSLYKHHLVHTQQRPFECKICLRRYRQSSTLVMHKRTAHSLVDSDDNIDVVVCQESTQERSSRNRDRRRGSIARDNGTPSSIKITEKDGEIQISKAIDDSTNDNETQILLVGDPSQIAALQ</sequence>
<evidence type="ECO:0000259" key="12">
    <source>
        <dbReference type="PROSITE" id="PS50157"/>
    </source>
</evidence>
<evidence type="ECO:0000256" key="1">
    <source>
        <dbReference type="ARBA" id="ARBA00004123"/>
    </source>
</evidence>
<organism evidence="13 14">
    <name type="scientific">Heterotrigona itama</name>
    <dbReference type="NCBI Taxonomy" id="395501"/>
    <lineage>
        <taxon>Eukaryota</taxon>
        <taxon>Metazoa</taxon>
        <taxon>Ecdysozoa</taxon>
        <taxon>Arthropoda</taxon>
        <taxon>Hexapoda</taxon>
        <taxon>Insecta</taxon>
        <taxon>Pterygota</taxon>
        <taxon>Neoptera</taxon>
        <taxon>Endopterygota</taxon>
        <taxon>Hymenoptera</taxon>
        <taxon>Apocrita</taxon>
        <taxon>Aculeata</taxon>
        <taxon>Apoidea</taxon>
        <taxon>Anthophila</taxon>
        <taxon>Apidae</taxon>
        <taxon>Heterotrigona</taxon>
    </lineage>
</organism>
<dbReference type="Gene3D" id="3.30.160.60">
    <property type="entry name" value="Classic Zinc Finger"/>
    <property type="match status" value="6"/>
</dbReference>
<dbReference type="PROSITE" id="PS00028">
    <property type="entry name" value="ZINC_FINGER_C2H2_1"/>
    <property type="match status" value="5"/>
</dbReference>
<reference evidence="13" key="1">
    <citation type="submission" date="2020-07" db="EMBL/GenBank/DDBJ databases">
        <authorList>
            <person name="Nazaruddin N."/>
        </authorList>
    </citation>
    <scope>NUCLEOTIDE SEQUENCE</scope>
</reference>
<comment type="caution">
    <text evidence="13">The sequence shown here is derived from an EMBL/GenBank/DDBJ whole genome shotgun (WGS) entry which is preliminary data.</text>
</comment>
<protein>
    <recommendedName>
        <fullName evidence="12">C2H2-type domain-containing protein</fullName>
    </recommendedName>
</protein>
<feature type="domain" description="C2H2-type" evidence="12">
    <location>
        <begin position="196"/>
        <end position="225"/>
    </location>
</feature>
<dbReference type="SUPFAM" id="SSF57667">
    <property type="entry name" value="beta-beta-alpha zinc fingers"/>
    <property type="match status" value="3"/>
</dbReference>
<keyword evidence="14" id="KW-1185">Reference proteome</keyword>
<feature type="domain" description="C2H2-type" evidence="12">
    <location>
        <begin position="256"/>
        <end position="285"/>
    </location>
</feature>
<evidence type="ECO:0000256" key="2">
    <source>
        <dbReference type="ARBA" id="ARBA00022723"/>
    </source>
</evidence>
<name>A0A6V7HBR5_9HYME</name>
<evidence type="ECO:0000256" key="9">
    <source>
        <dbReference type="ARBA" id="ARBA00023242"/>
    </source>
</evidence>
<feature type="non-terminal residue" evidence="13">
    <location>
        <position position="421"/>
    </location>
</feature>
<evidence type="ECO:0000256" key="11">
    <source>
        <dbReference type="SAM" id="MobiDB-lite"/>
    </source>
</evidence>
<proteinExistence type="predicted"/>
<dbReference type="FunFam" id="3.30.160.60:FF:000125">
    <property type="entry name" value="Putative zinc finger protein 143"/>
    <property type="match status" value="2"/>
</dbReference>
<evidence type="ECO:0000313" key="13">
    <source>
        <dbReference type="EMBL" id="CAD1477811.1"/>
    </source>
</evidence>
<dbReference type="GO" id="GO:0005667">
    <property type="term" value="C:transcription regulator complex"/>
    <property type="evidence" value="ECO:0007669"/>
    <property type="project" value="TreeGrafter"/>
</dbReference>
<feature type="domain" description="C2H2-type" evidence="12">
    <location>
        <begin position="316"/>
        <end position="340"/>
    </location>
</feature>
<evidence type="ECO:0000256" key="6">
    <source>
        <dbReference type="ARBA" id="ARBA00023015"/>
    </source>
</evidence>
<dbReference type="GO" id="GO:0000978">
    <property type="term" value="F:RNA polymerase II cis-regulatory region sequence-specific DNA binding"/>
    <property type="evidence" value="ECO:0007669"/>
    <property type="project" value="TreeGrafter"/>
</dbReference>
<evidence type="ECO:0000256" key="4">
    <source>
        <dbReference type="ARBA" id="ARBA00022771"/>
    </source>
</evidence>
<comment type="subcellular location">
    <subcellularLocation>
        <location evidence="1">Nucleus</location>
    </subcellularLocation>
</comment>
<keyword evidence="9" id="KW-0539">Nucleus</keyword>
<keyword evidence="3" id="KW-0677">Repeat</keyword>
<dbReference type="GO" id="GO:0000785">
    <property type="term" value="C:chromatin"/>
    <property type="evidence" value="ECO:0007669"/>
    <property type="project" value="TreeGrafter"/>
</dbReference>
<evidence type="ECO:0000256" key="8">
    <source>
        <dbReference type="ARBA" id="ARBA00023163"/>
    </source>
</evidence>
<dbReference type="FunFam" id="3.30.160.60:FF:000446">
    <property type="entry name" value="Zinc finger protein"/>
    <property type="match status" value="1"/>
</dbReference>
<keyword evidence="6" id="KW-0805">Transcription regulation</keyword>
<dbReference type="InterPro" id="IPR013087">
    <property type="entry name" value="Znf_C2H2_type"/>
</dbReference>
<dbReference type="Proteomes" id="UP000752696">
    <property type="component" value="Unassembled WGS sequence"/>
</dbReference>
<dbReference type="FunFam" id="3.30.160.60:FF:000007">
    <property type="entry name" value="Basic krueppel-like factor 3"/>
    <property type="match status" value="1"/>
</dbReference>
<dbReference type="OrthoDB" id="6077919at2759"/>
<dbReference type="PROSITE" id="PS50157">
    <property type="entry name" value="ZINC_FINGER_C2H2_2"/>
    <property type="match status" value="6"/>
</dbReference>
<dbReference type="PANTHER" id="PTHR14003">
    <property type="entry name" value="TRANSCRIPTIONAL REPRESSOR PROTEIN YY"/>
    <property type="match status" value="1"/>
</dbReference>
<gene>
    <name evidence="13" type="ORF">MHI_LOCUS753493</name>
</gene>
<feature type="non-terminal residue" evidence="13">
    <location>
        <position position="1"/>
    </location>
</feature>
<feature type="region of interest" description="Disordered" evidence="11">
    <location>
        <begin position="355"/>
        <end position="382"/>
    </location>
</feature>
<dbReference type="FunFam" id="3.30.160.60:FF:000071">
    <property type="entry name" value="Putative zinc finger protein 143"/>
    <property type="match status" value="1"/>
</dbReference>
<keyword evidence="7" id="KW-0238">DNA-binding</keyword>
<accession>A0A6V7HBR5</accession>
<feature type="domain" description="C2H2-type" evidence="12">
    <location>
        <begin position="168"/>
        <end position="195"/>
    </location>
</feature>
<keyword evidence="8" id="KW-0804">Transcription</keyword>
<evidence type="ECO:0000256" key="7">
    <source>
        <dbReference type="ARBA" id="ARBA00023125"/>
    </source>
</evidence>
<feature type="domain" description="C2H2-type" evidence="12">
    <location>
        <begin position="226"/>
        <end position="255"/>
    </location>
</feature>
<evidence type="ECO:0000256" key="5">
    <source>
        <dbReference type="ARBA" id="ARBA00022833"/>
    </source>
</evidence>
<dbReference type="Pfam" id="PF00096">
    <property type="entry name" value="zf-C2H2"/>
    <property type="match status" value="4"/>
</dbReference>
<dbReference type="SMART" id="SM00355">
    <property type="entry name" value="ZnF_C2H2"/>
    <property type="match status" value="6"/>
</dbReference>
<dbReference type="AlphaFoldDB" id="A0A6V7HBR5"/>
<dbReference type="EMBL" id="CAJDYZ010010274">
    <property type="protein sequence ID" value="CAD1477811.1"/>
    <property type="molecule type" value="Genomic_DNA"/>
</dbReference>
<keyword evidence="4 10" id="KW-0863">Zinc-finger</keyword>
<dbReference type="GO" id="GO:0000981">
    <property type="term" value="F:DNA-binding transcription factor activity, RNA polymerase II-specific"/>
    <property type="evidence" value="ECO:0007669"/>
    <property type="project" value="TreeGrafter"/>
</dbReference>
<dbReference type="GO" id="GO:0031519">
    <property type="term" value="C:PcG protein complex"/>
    <property type="evidence" value="ECO:0007669"/>
    <property type="project" value="TreeGrafter"/>
</dbReference>
<keyword evidence="5" id="KW-0862">Zinc</keyword>
<dbReference type="InterPro" id="IPR036236">
    <property type="entry name" value="Znf_C2H2_sf"/>
</dbReference>
<keyword evidence="2" id="KW-0479">Metal-binding</keyword>
<dbReference type="PANTHER" id="PTHR14003:SF23">
    <property type="entry name" value="ZINC FINGER PROTEIN 143"/>
    <property type="match status" value="1"/>
</dbReference>
<feature type="domain" description="C2H2-type" evidence="12">
    <location>
        <begin position="286"/>
        <end position="315"/>
    </location>
</feature>